<organism evidence="1 2">
    <name type="scientific">Arctium lappa</name>
    <name type="common">Greater burdock</name>
    <name type="synonym">Lappa major</name>
    <dbReference type="NCBI Taxonomy" id="4217"/>
    <lineage>
        <taxon>Eukaryota</taxon>
        <taxon>Viridiplantae</taxon>
        <taxon>Streptophyta</taxon>
        <taxon>Embryophyta</taxon>
        <taxon>Tracheophyta</taxon>
        <taxon>Spermatophyta</taxon>
        <taxon>Magnoliopsida</taxon>
        <taxon>eudicotyledons</taxon>
        <taxon>Gunneridae</taxon>
        <taxon>Pentapetalae</taxon>
        <taxon>asterids</taxon>
        <taxon>campanulids</taxon>
        <taxon>Asterales</taxon>
        <taxon>Asteraceae</taxon>
        <taxon>Carduoideae</taxon>
        <taxon>Cardueae</taxon>
        <taxon>Arctiinae</taxon>
        <taxon>Arctium</taxon>
    </lineage>
</organism>
<sequence length="434" mass="48376">MSPTPKKVLTKDKVKHVGRKAHTTISAQSAGHDSVNISKTFPTATLGEHLSKGSRCQETMGVEGASARQRTPTKSSSDPPRVVNIPKGGEDRYTYHELMETIANINNDVLSQGKLIEKLQQVILSKQVQISILKIMVLKHVQKKKRTKFILKKRSIPHDASKEGENRVESEKQSPKAETIGLTAETSTTVVTGLSVEEIEIAETLLKAKTDTPKASQKAKGVEIKEGGPELKRKEINEAELKRKGKAKVDESSKPPKKLKQIEIDEELAKKLQAELQQEEETQKAKDRQIALDLSTWLNEEYQESLRAATEAKKSTVKASIQRLPSKNEETTPKAEEKKEEATTKEIKYVKRLNTIASKKLSKKPRVAEAEKETEPSVTSQAEKSSQSAQQRSQSDIRFELYVTVTDNDPVKADPISVQAPEIIHWDILEDQGK</sequence>
<evidence type="ECO:0000313" key="1">
    <source>
        <dbReference type="EMBL" id="KAI3667249.1"/>
    </source>
</evidence>
<name>A0ACB8XHV7_ARCLA</name>
<gene>
    <name evidence="1" type="ORF">L6452_42298</name>
</gene>
<accession>A0ACB8XHV7</accession>
<proteinExistence type="predicted"/>
<dbReference type="Proteomes" id="UP001055879">
    <property type="component" value="Linkage Group LG17"/>
</dbReference>
<reference evidence="1 2" key="2">
    <citation type="journal article" date="2022" name="Mol. Ecol. Resour.">
        <title>The genomes of chicory, endive, great burdock and yacon provide insights into Asteraceae paleo-polyploidization history and plant inulin production.</title>
        <authorList>
            <person name="Fan W."/>
            <person name="Wang S."/>
            <person name="Wang H."/>
            <person name="Wang A."/>
            <person name="Jiang F."/>
            <person name="Liu H."/>
            <person name="Zhao H."/>
            <person name="Xu D."/>
            <person name="Zhang Y."/>
        </authorList>
    </citation>
    <scope>NUCLEOTIDE SEQUENCE [LARGE SCALE GENOMIC DNA]</scope>
    <source>
        <strain evidence="2">cv. Niubang</strain>
    </source>
</reference>
<dbReference type="EMBL" id="CM042063">
    <property type="protein sequence ID" value="KAI3667249.1"/>
    <property type="molecule type" value="Genomic_DNA"/>
</dbReference>
<protein>
    <submittedName>
        <fullName evidence="1">Uncharacterized protein</fullName>
    </submittedName>
</protein>
<comment type="caution">
    <text evidence="1">The sequence shown here is derived from an EMBL/GenBank/DDBJ whole genome shotgun (WGS) entry which is preliminary data.</text>
</comment>
<reference evidence="2" key="1">
    <citation type="journal article" date="2022" name="Mol. Ecol. Resour.">
        <title>The genomes of chicory, endive, great burdock and yacon provide insights into Asteraceae palaeo-polyploidization history and plant inulin production.</title>
        <authorList>
            <person name="Fan W."/>
            <person name="Wang S."/>
            <person name="Wang H."/>
            <person name="Wang A."/>
            <person name="Jiang F."/>
            <person name="Liu H."/>
            <person name="Zhao H."/>
            <person name="Xu D."/>
            <person name="Zhang Y."/>
        </authorList>
    </citation>
    <scope>NUCLEOTIDE SEQUENCE [LARGE SCALE GENOMIC DNA]</scope>
    <source>
        <strain evidence="2">cv. Niubang</strain>
    </source>
</reference>
<keyword evidence="2" id="KW-1185">Reference proteome</keyword>
<evidence type="ECO:0000313" key="2">
    <source>
        <dbReference type="Proteomes" id="UP001055879"/>
    </source>
</evidence>